<dbReference type="Gene3D" id="2.40.30.170">
    <property type="match status" value="1"/>
</dbReference>
<keyword evidence="7" id="KW-1185">Reference proteome</keyword>
<dbReference type="Pfam" id="PF25954">
    <property type="entry name" value="Beta-barrel_RND_2"/>
    <property type="match status" value="1"/>
</dbReference>
<proteinExistence type="inferred from homology"/>
<evidence type="ECO:0000256" key="1">
    <source>
        <dbReference type="ARBA" id="ARBA00009477"/>
    </source>
</evidence>
<organism evidence="6 7">
    <name type="scientific">Aquamicrobium zhengzhouense</name>
    <dbReference type="NCBI Taxonomy" id="2781738"/>
    <lineage>
        <taxon>Bacteria</taxon>
        <taxon>Pseudomonadati</taxon>
        <taxon>Pseudomonadota</taxon>
        <taxon>Alphaproteobacteria</taxon>
        <taxon>Hyphomicrobiales</taxon>
        <taxon>Phyllobacteriaceae</taxon>
        <taxon>Aquamicrobium</taxon>
    </lineage>
</organism>
<name>A0ABS0S955_9HYPH</name>
<dbReference type="SUPFAM" id="SSF111369">
    <property type="entry name" value="HlyD-like secretion proteins"/>
    <property type="match status" value="1"/>
</dbReference>
<dbReference type="Gene3D" id="2.40.420.20">
    <property type="match status" value="1"/>
</dbReference>
<dbReference type="InterPro" id="IPR058625">
    <property type="entry name" value="MdtA-like_BSH"/>
</dbReference>
<feature type="domain" description="CusB-like beta-barrel" evidence="4">
    <location>
        <begin position="204"/>
        <end position="273"/>
    </location>
</feature>
<evidence type="ECO:0000259" key="5">
    <source>
        <dbReference type="Pfam" id="PF25989"/>
    </source>
</evidence>
<protein>
    <submittedName>
        <fullName evidence="6">Efflux RND transporter periplasmic adaptor subunit</fullName>
    </submittedName>
</protein>
<dbReference type="PANTHER" id="PTHR30469">
    <property type="entry name" value="MULTIDRUG RESISTANCE PROTEIN MDTA"/>
    <property type="match status" value="1"/>
</dbReference>
<dbReference type="InterPro" id="IPR058792">
    <property type="entry name" value="Beta-barrel_RND_2"/>
</dbReference>
<reference evidence="6 7" key="1">
    <citation type="submission" date="2020-10" db="EMBL/GenBank/DDBJ databases">
        <title>Aquamicrobium zhengzhouensis sp. nov., a exopolysaccharide producing bacterium isolated from farmland soil.</title>
        <authorList>
            <person name="Wang X."/>
        </authorList>
    </citation>
    <scope>NUCLEOTIDE SEQUENCE [LARGE SCALE GENOMIC DNA]</scope>
    <source>
        <strain evidence="7">cd-1</strain>
    </source>
</reference>
<dbReference type="NCBIfam" id="TIGR01730">
    <property type="entry name" value="RND_mfp"/>
    <property type="match status" value="1"/>
</dbReference>
<dbReference type="Proteomes" id="UP000601789">
    <property type="component" value="Unassembled WGS sequence"/>
</dbReference>
<feature type="domain" description="Multidrug resistance protein MdtA-like barrel-sandwich hybrid" evidence="3">
    <location>
        <begin position="70"/>
        <end position="190"/>
    </location>
</feature>
<accession>A0ABS0S955</accession>
<dbReference type="EMBL" id="JADGMQ010000002">
    <property type="protein sequence ID" value="MBI1619828.1"/>
    <property type="molecule type" value="Genomic_DNA"/>
</dbReference>
<gene>
    <name evidence="6" type="ORF">IOD40_04005</name>
</gene>
<sequence length="374" mass="39955">MIKRLVIAIILLTVVVGGLVGFNRFRDQAIENFFANMPVAVVSVSTVEAKADKWTPVIEAIGSVRASQGVDLTVEATGIVTSLNFTANQKVSQGDMLVQLDDSIQRADLEAAKAQANLDRQTLARTVELRDRQVGSNVALQAAEAAAAASAAQVERLEAALRQKQLRAPFDGTIGIPRINEGQYLSPGVAVATLQDLSRMYADFTVPEQTLGLLSIGQKIRATVEGEDEEFAGEIIGIDPKVDPASRLVSVRAEVENDGGKLVPGQFARVHVIQPDEENIISLPQTAIVTSLYGDYVYVVHKAEGDEEKLEARQVFVEVGRRSGAGAEIREGVSEGDVIVTAGQNRLNNGSVVQIDNTLNPANGFSGSNQAAQQ</sequence>
<dbReference type="Pfam" id="PF25989">
    <property type="entry name" value="YknX_C"/>
    <property type="match status" value="1"/>
</dbReference>
<feature type="domain" description="YknX-like C-terminal permuted SH3-like" evidence="5">
    <location>
        <begin position="281"/>
        <end position="354"/>
    </location>
</feature>
<feature type="coiled-coil region" evidence="2">
    <location>
        <begin position="97"/>
        <end position="167"/>
    </location>
</feature>
<evidence type="ECO:0000256" key="2">
    <source>
        <dbReference type="SAM" id="Coils"/>
    </source>
</evidence>
<comment type="similarity">
    <text evidence="1">Belongs to the membrane fusion protein (MFP) (TC 8.A.1) family.</text>
</comment>
<dbReference type="Gene3D" id="2.40.50.100">
    <property type="match status" value="1"/>
</dbReference>
<evidence type="ECO:0000313" key="7">
    <source>
        <dbReference type="Proteomes" id="UP000601789"/>
    </source>
</evidence>
<dbReference type="InterPro" id="IPR058637">
    <property type="entry name" value="YknX-like_C"/>
</dbReference>
<dbReference type="Gene3D" id="1.10.287.470">
    <property type="entry name" value="Helix hairpin bin"/>
    <property type="match status" value="1"/>
</dbReference>
<evidence type="ECO:0000259" key="3">
    <source>
        <dbReference type="Pfam" id="PF25917"/>
    </source>
</evidence>
<dbReference type="InterPro" id="IPR006143">
    <property type="entry name" value="RND_pump_MFP"/>
</dbReference>
<dbReference type="PANTHER" id="PTHR30469:SF11">
    <property type="entry name" value="BLL4320 PROTEIN"/>
    <property type="match status" value="1"/>
</dbReference>
<evidence type="ECO:0000259" key="4">
    <source>
        <dbReference type="Pfam" id="PF25954"/>
    </source>
</evidence>
<comment type="caution">
    <text evidence="6">The sequence shown here is derived from an EMBL/GenBank/DDBJ whole genome shotgun (WGS) entry which is preliminary data.</text>
</comment>
<dbReference type="Pfam" id="PF25917">
    <property type="entry name" value="BSH_RND"/>
    <property type="match status" value="1"/>
</dbReference>
<dbReference type="RefSeq" id="WP_198474583.1">
    <property type="nucleotide sequence ID" value="NZ_JADGMQ010000002.1"/>
</dbReference>
<evidence type="ECO:0000313" key="6">
    <source>
        <dbReference type="EMBL" id="MBI1619828.1"/>
    </source>
</evidence>
<keyword evidence="2" id="KW-0175">Coiled coil</keyword>